<keyword evidence="5" id="KW-0472">Membrane</keyword>
<dbReference type="PANTHER" id="PTHR47245">
    <property type="entry name" value="PEPTIDYLPROLYL ISOMERASE"/>
    <property type="match status" value="1"/>
</dbReference>
<dbReference type="EMBL" id="NKUB01000018">
    <property type="protein sequence ID" value="PYD68907.1"/>
    <property type="molecule type" value="Genomic_DNA"/>
</dbReference>
<dbReference type="Pfam" id="PF13145">
    <property type="entry name" value="Rotamase_2"/>
    <property type="match status" value="1"/>
</dbReference>
<evidence type="ECO:0000259" key="6">
    <source>
        <dbReference type="Pfam" id="PF13145"/>
    </source>
</evidence>
<gene>
    <name evidence="7" type="ORF">CFR76_12485</name>
</gene>
<evidence type="ECO:0000256" key="3">
    <source>
        <dbReference type="ARBA" id="ARBA00013194"/>
    </source>
</evidence>
<keyword evidence="8" id="KW-1185">Reference proteome</keyword>
<comment type="catalytic activity">
    <reaction evidence="1">
        <text>[protein]-peptidylproline (omega=180) = [protein]-peptidylproline (omega=0)</text>
        <dbReference type="Rhea" id="RHEA:16237"/>
        <dbReference type="Rhea" id="RHEA-COMP:10747"/>
        <dbReference type="Rhea" id="RHEA-COMP:10748"/>
        <dbReference type="ChEBI" id="CHEBI:83833"/>
        <dbReference type="ChEBI" id="CHEBI:83834"/>
        <dbReference type="EC" id="5.2.1.8"/>
    </reaction>
</comment>
<feature type="transmembrane region" description="Helical" evidence="5">
    <location>
        <begin position="24"/>
        <end position="44"/>
    </location>
</feature>
<name>A0A2V4QZH2_9PROT</name>
<evidence type="ECO:0000313" key="7">
    <source>
        <dbReference type="EMBL" id="PYD68907.1"/>
    </source>
</evidence>
<dbReference type="Proteomes" id="UP000247371">
    <property type="component" value="Unassembled WGS sequence"/>
</dbReference>
<comment type="similarity">
    <text evidence="2">Belongs to the PpiC/parvulin rotamase family.</text>
</comment>
<keyword evidence="4" id="KW-0413">Isomerase</keyword>
<evidence type="ECO:0000256" key="5">
    <source>
        <dbReference type="SAM" id="Phobius"/>
    </source>
</evidence>
<reference evidence="7 8" key="1">
    <citation type="submission" date="2017-07" db="EMBL/GenBank/DDBJ databases">
        <title>A draft genome sequence of Komagataeibacter swingsii LMG 22125.</title>
        <authorList>
            <person name="Skraban J."/>
            <person name="Cleenwerck I."/>
            <person name="Vandamme P."/>
            <person name="Trcek J."/>
        </authorList>
    </citation>
    <scope>NUCLEOTIDE SEQUENCE [LARGE SCALE GENOMIC DNA]</scope>
    <source>
        <strain evidence="7 8">LMG 22125</strain>
    </source>
</reference>
<dbReference type="GO" id="GO:0003755">
    <property type="term" value="F:peptidyl-prolyl cis-trans isomerase activity"/>
    <property type="evidence" value="ECO:0007669"/>
    <property type="project" value="UniProtKB-KW"/>
</dbReference>
<dbReference type="PANTHER" id="PTHR47245:SF2">
    <property type="entry name" value="PEPTIDYL-PROLYL CIS-TRANS ISOMERASE HP_0175-RELATED"/>
    <property type="match status" value="1"/>
</dbReference>
<organism evidence="7 8">
    <name type="scientific">Komagataeibacter swingsii</name>
    <dbReference type="NCBI Taxonomy" id="215220"/>
    <lineage>
        <taxon>Bacteria</taxon>
        <taxon>Pseudomonadati</taxon>
        <taxon>Pseudomonadota</taxon>
        <taxon>Alphaproteobacteria</taxon>
        <taxon>Acetobacterales</taxon>
        <taxon>Acetobacteraceae</taxon>
        <taxon>Komagataeibacter</taxon>
    </lineage>
</organism>
<keyword evidence="5" id="KW-1133">Transmembrane helix</keyword>
<feature type="domain" description="PpiC" evidence="6">
    <location>
        <begin position="126"/>
        <end position="244"/>
    </location>
</feature>
<dbReference type="AlphaFoldDB" id="A0A2V4QZH2"/>
<comment type="caution">
    <text evidence="7">The sequence shown here is derived from an EMBL/GenBank/DDBJ whole genome shotgun (WGS) entry which is preliminary data.</text>
</comment>
<dbReference type="EC" id="5.2.1.8" evidence="3"/>
<dbReference type="InterPro" id="IPR050245">
    <property type="entry name" value="PrsA_foldase"/>
</dbReference>
<accession>A0A2V4QZH2</accession>
<evidence type="ECO:0000256" key="4">
    <source>
        <dbReference type="ARBA" id="ARBA00023110"/>
    </source>
</evidence>
<evidence type="ECO:0000256" key="1">
    <source>
        <dbReference type="ARBA" id="ARBA00000971"/>
    </source>
</evidence>
<protein>
    <recommendedName>
        <fullName evidence="3">peptidylprolyl isomerase</fullName>
        <ecNumber evidence="3">5.2.1.8</ecNumber>
    </recommendedName>
</protein>
<evidence type="ECO:0000256" key="2">
    <source>
        <dbReference type="ARBA" id="ARBA00007656"/>
    </source>
</evidence>
<evidence type="ECO:0000313" key="8">
    <source>
        <dbReference type="Proteomes" id="UP000247371"/>
    </source>
</evidence>
<keyword evidence="4" id="KW-0697">Rotamase</keyword>
<proteinExistence type="inferred from homology"/>
<keyword evidence="5" id="KW-0812">Transmembrane</keyword>
<sequence>MSMAMDTNDRRVPPTARPAIWRDALPFLVFLLIGGCCFLLYWMVDGRRETIDVSRSTQDMLFEDYATLSGHEPDAQEKKKIVDSYISDEILFRESLRRRLYLSDGNIRQRMIDQARFLIGGSPGDPTEAQMRAYYAAHADLYRQEPEISFQHVFFRTMPADPVSILLALREGTDVKGDDFWMGHELPSYGASMISSMFGLDFLHALEKAPLDSWSGPIRSSRGFHFVKVTARTSAIQMPYDSVKHEIEADMTSEMRDDAIATEITRLRRSYDVIIQK</sequence>
<dbReference type="InterPro" id="IPR000297">
    <property type="entry name" value="PPIase_PpiC"/>
</dbReference>